<dbReference type="GO" id="GO:0045892">
    <property type="term" value="P:negative regulation of DNA-templated transcription"/>
    <property type="evidence" value="ECO:0007669"/>
    <property type="project" value="UniProtKB-UniRule"/>
</dbReference>
<dbReference type="PANTHER" id="PTHR33057:SF224">
    <property type="entry name" value="TRANSCRIPTION REPRESSOR"/>
    <property type="match status" value="1"/>
</dbReference>
<dbReference type="PANTHER" id="PTHR33057">
    <property type="entry name" value="TRANSCRIPTION REPRESSOR OFP7-RELATED"/>
    <property type="match status" value="1"/>
</dbReference>
<dbReference type="AlphaFoldDB" id="A0A2I4F4U7"/>
<dbReference type="STRING" id="51240.A0A2I4F4U7"/>
<reference evidence="8" key="1">
    <citation type="submission" date="2025-08" db="UniProtKB">
        <authorList>
            <consortium name="RefSeq"/>
        </authorList>
    </citation>
    <scope>IDENTIFICATION</scope>
    <source>
        <tissue evidence="8">Leaves</tissue>
    </source>
</reference>
<keyword evidence="2 6" id="KW-0678">Repressor</keyword>
<sequence length="310" mass="35317">MAKRLKLRFPRLIASFQSLQICRSRDPSTLPEIPSPAIYRVSTVNQRALDTVYPPKVLAPPSTPEQYPLHKRRVSAKLISVGCSPRSSPVHTWKNEAQKSAAVAGRNESKTRRKNHIPDIKPAVSKTEREKNKGNVRTSIPLGDCSWCSDVDEESEALLSFSRSFSKDMSLEFLCSEEKAREESKKNSEMENVKKARRLRRYSLKTESTTVGSNASVLRRMVTCTANGKVRESFAVVKRTEEPYEEFKRSMMEMILEKQILEAEELQELLQCFLSLNSRLYHGVIVEAFSDIWEVLFCDSPWGHRASVGF</sequence>
<comment type="function">
    <text evidence="6">Transcriptional repressor that regulates multiple aspects of plant growth and development.</text>
</comment>
<dbReference type="Gramene" id="Jr06_08740_p1">
    <property type="protein sequence ID" value="cds.Jr06_08740_p1"/>
    <property type="gene ID" value="Jr06_08740"/>
</dbReference>
<gene>
    <name evidence="8" type="primary">LOC108995551</name>
</gene>
<dbReference type="Pfam" id="PF04844">
    <property type="entry name" value="Ovate"/>
    <property type="match status" value="1"/>
</dbReference>
<protein>
    <recommendedName>
        <fullName evidence="6">Transcription repressor</fullName>
    </recommendedName>
    <alternativeName>
        <fullName evidence="6">Ovate family protein</fullName>
    </alternativeName>
</protein>
<dbReference type="GO" id="GO:0005634">
    <property type="term" value="C:nucleus"/>
    <property type="evidence" value="ECO:0007669"/>
    <property type="project" value="UniProtKB-SubCell"/>
</dbReference>
<dbReference type="OrthoDB" id="1928390at2759"/>
<name>A0A2I4F4U7_JUGRE</name>
<keyword evidence="4 6" id="KW-0804">Transcription</keyword>
<keyword evidence="5 6" id="KW-0539">Nucleus</keyword>
<evidence type="ECO:0000313" key="7">
    <source>
        <dbReference type="Proteomes" id="UP000235220"/>
    </source>
</evidence>
<dbReference type="Proteomes" id="UP000235220">
    <property type="component" value="Chromosome 6"/>
</dbReference>
<dbReference type="RefSeq" id="XP_018826676.1">
    <property type="nucleotide sequence ID" value="XM_018971131.2"/>
</dbReference>
<dbReference type="InterPro" id="IPR006458">
    <property type="entry name" value="Ovate_C"/>
</dbReference>
<evidence type="ECO:0000256" key="2">
    <source>
        <dbReference type="ARBA" id="ARBA00022491"/>
    </source>
</evidence>
<organism evidence="7 8">
    <name type="scientific">Juglans regia</name>
    <name type="common">English walnut</name>
    <dbReference type="NCBI Taxonomy" id="51240"/>
    <lineage>
        <taxon>Eukaryota</taxon>
        <taxon>Viridiplantae</taxon>
        <taxon>Streptophyta</taxon>
        <taxon>Embryophyta</taxon>
        <taxon>Tracheophyta</taxon>
        <taxon>Spermatophyta</taxon>
        <taxon>Magnoliopsida</taxon>
        <taxon>eudicotyledons</taxon>
        <taxon>Gunneridae</taxon>
        <taxon>Pentapetalae</taxon>
        <taxon>rosids</taxon>
        <taxon>fabids</taxon>
        <taxon>Fagales</taxon>
        <taxon>Juglandaceae</taxon>
        <taxon>Juglans</taxon>
    </lineage>
</organism>
<proteinExistence type="predicted"/>
<evidence type="ECO:0000256" key="3">
    <source>
        <dbReference type="ARBA" id="ARBA00023015"/>
    </source>
</evidence>
<dbReference type="PROSITE" id="PS51754">
    <property type="entry name" value="OVATE"/>
    <property type="match status" value="1"/>
</dbReference>
<evidence type="ECO:0000256" key="1">
    <source>
        <dbReference type="ARBA" id="ARBA00004123"/>
    </source>
</evidence>
<keyword evidence="3 6" id="KW-0805">Transcription regulation</keyword>
<evidence type="ECO:0000256" key="4">
    <source>
        <dbReference type="ARBA" id="ARBA00023163"/>
    </source>
</evidence>
<evidence type="ECO:0000256" key="5">
    <source>
        <dbReference type="ARBA" id="ARBA00023242"/>
    </source>
</evidence>
<dbReference type="NCBIfam" id="TIGR01568">
    <property type="entry name" value="A_thal_3678"/>
    <property type="match status" value="1"/>
</dbReference>
<dbReference type="GeneID" id="108995551"/>
<comment type="subcellular location">
    <subcellularLocation>
        <location evidence="1 6">Nucleus</location>
    </subcellularLocation>
</comment>
<dbReference type="KEGG" id="jre:108995551"/>
<evidence type="ECO:0000313" key="8">
    <source>
        <dbReference type="RefSeq" id="XP_018826676.1"/>
    </source>
</evidence>
<evidence type="ECO:0000256" key="6">
    <source>
        <dbReference type="RuleBase" id="RU367028"/>
    </source>
</evidence>
<accession>A0A2I4F4U7</accession>
<dbReference type="InterPro" id="IPR038933">
    <property type="entry name" value="Ovate"/>
</dbReference>
<keyword evidence="7" id="KW-1185">Reference proteome</keyword>